<dbReference type="Proteomes" id="UP000797356">
    <property type="component" value="Chromosome 3"/>
</dbReference>
<feature type="signal peptide" evidence="1">
    <location>
        <begin position="1"/>
        <end position="24"/>
    </location>
</feature>
<sequence length="80" mass="8675">MLPKTFLLLYLLLLSTSSIPLGMAARNLAQDGTVGQRTLVGYHVGYRALAPKTAVPTVPSGRPYSRPCKGNYYCRVPPVP</sequence>
<feature type="chain" id="PRO_5035443267" evidence="1">
    <location>
        <begin position="25"/>
        <end position="80"/>
    </location>
</feature>
<reference evidence="2" key="2">
    <citation type="submission" date="2019-07" db="EMBL/GenBank/DDBJ databases">
        <authorList>
            <person name="Yang Y."/>
            <person name="Bocs S."/>
            <person name="Baudouin L."/>
        </authorList>
    </citation>
    <scope>NUCLEOTIDE SEQUENCE</scope>
    <source>
        <tissue evidence="2">Spear leaf of Hainan Tall coconut</tissue>
    </source>
</reference>
<dbReference type="AlphaFoldDB" id="A0A8K0I4M5"/>
<evidence type="ECO:0000313" key="3">
    <source>
        <dbReference type="Proteomes" id="UP000797356"/>
    </source>
</evidence>
<dbReference type="EMBL" id="CM017874">
    <property type="protein sequence ID" value="KAG1335479.1"/>
    <property type="molecule type" value="Genomic_DNA"/>
</dbReference>
<evidence type="ECO:0000313" key="2">
    <source>
        <dbReference type="EMBL" id="KAG1335479.1"/>
    </source>
</evidence>
<accession>A0A8K0I4M5</accession>
<organism evidence="2 3">
    <name type="scientific">Cocos nucifera</name>
    <name type="common">Coconut palm</name>
    <dbReference type="NCBI Taxonomy" id="13894"/>
    <lineage>
        <taxon>Eukaryota</taxon>
        <taxon>Viridiplantae</taxon>
        <taxon>Streptophyta</taxon>
        <taxon>Embryophyta</taxon>
        <taxon>Tracheophyta</taxon>
        <taxon>Spermatophyta</taxon>
        <taxon>Magnoliopsida</taxon>
        <taxon>Liliopsida</taxon>
        <taxon>Arecaceae</taxon>
        <taxon>Arecoideae</taxon>
        <taxon>Cocoseae</taxon>
        <taxon>Attaleinae</taxon>
        <taxon>Cocos</taxon>
    </lineage>
</organism>
<gene>
    <name evidence="2" type="ORF">COCNU_03G015980</name>
</gene>
<evidence type="ECO:0000256" key="1">
    <source>
        <dbReference type="SAM" id="SignalP"/>
    </source>
</evidence>
<name>A0A8K0I4M5_COCNU</name>
<keyword evidence="1" id="KW-0732">Signal</keyword>
<keyword evidence="3" id="KW-1185">Reference proteome</keyword>
<reference evidence="2" key="1">
    <citation type="journal article" date="2017" name="Gigascience">
        <title>The genome draft of coconut (Cocos nucifera).</title>
        <authorList>
            <person name="Xiao Y."/>
            <person name="Xu P."/>
            <person name="Fan H."/>
            <person name="Baudouin L."/>
            <person name="Xia W."/>
            <person name="Bocs S."/>
            <person name="Xu J."/>
            <person name="Li Q."/>
            <person name="Guo A."/>
            <person name="Zhou L."/>
            <person name="Li J."/>
            <person name="Wu Y."/>
            <person name="Ma Z."/>
            <person name="Armero A."/>
            <person name="Issali A.E."/>
            <person name="Liu N."/>
            <person name="Peng M."/>
            <person name="Yang Y."/>
        </authorList>
    </citation>
    <scope>NUCLEOTIDE SEQUENCE</scope>
    <source>
        <tissue evidence="2">Spear leaf of Hainan Tall coconut</tissue>
    </source>
</reference>
<protein>
    <submittedName>
        <fullName evidence="2">Uncharacterized protein</fullName>
    </submittedName>
</protein>
<proteinExistence type="predicted"/>
<comment type="caution">
    <text evidence="2">The sequence shown here is derived from an EMBL/GenBank/DDBJ whole genome shotgun (WGS) entry which is preliminary data.</text>
</comment>